<protein>
    <recommendedName>
        <fullName evidence="5">Evolutionarily conserved signaling intermediate in Toll pathway, mitochondrial</fullName>
    </recommendedName>
</protein>
<evidence type="ECO:0000256" key="5">
    <source>
        <dbReference type="ARBA" id="ARBA00019998"/>
    </source>
</evidence>
<accession>A0A0L7QUB0</accession>
<comment type="similarity">
    <text evidence="4">Belongs to the ECSIT family.</text>
</comment>
<keyword evidence="14" id="KW-1185">Reference proteome</keyword>
<evidence type="ECO:0000256" key="1">
    <source>
        <dbReference type="ARBA" id="ARBA00004123"/>
    </source>
</evidence>
<dbReference type="OrthoDB" id="10064298at2759"/>
<dbReference type="STRING" id="597456.A0A0L7QUB0"/>
<keyword evidence="7" id="KW-0399">Innate immunity</keyword>
<dbReference type="GO" id="GO:0005739">
    <property type="term" value="C:mitochondrion"/>
    <property type="evidence" value="ECO:0007669"/>
    <property type="project" value="UniProtKB-SubCell"/>
</dbReference>
<comment type="subcellular location">
    <subcellularLocation>
        <location evidence="3">Cytoplasm</location>
    </subcellularLocation>
    <subcellularLocation>
        <location evidence="2">Mitochondrion</location>
    </subcellularLocation>
    <subcellularLocation>
        <location evidence="1">Nucleus</location>
    </subcellularLocation>
</comment>
<feature type="domain" description="ECSIT C-terminal" evidence="12">
    <location>
        <begin position="214"/>
        <end position="332"/>
    </location>
</feature>
<evidence type="ECO:0000256" key="3">
    <source>
        <dbReference type="ARBA" id="ARBA00004496"/>
    </source>
</evidence>
<dbReference type="Proteomes" id="UP000053825">
    <property type="component" value="Unassembled WGS sequence"/>
</dbReference>
<keyword evidence="8" id="KW-0391">Immunity</keyword>
<name>A0A0L7QUB0_9HYME</name>
<sequence>MIVNSFHSNHQVLYNKKKVESSLIPSRFNVDRKEKETFLDIIHKYTKEDTARIGQLKFIMVALKFMDEFGVNKDIQTYKAIFNIFPKGIYVPENKYQNALYHYPHHQDTAMAILRKMEDNFVIPDYEMYHIVLNTFGGKSLVAKKVYSLLYWFPKFANLNPWPVPKPTPTDPKDLAYLALEKISSIDCQTNITVYRTNNVPDAIDDTWIVSSMSQSQQELLAVQPTDKSLYVEGPISVWVDQYYIDYFVLKGDPIKRKIIYGEYDDVSNLKIPFWEKHNFKIPVTIHEQEDGVYYAICATGTSSKDSLLSWIRCLQKTNPILKDVPITFKMRSFTVKSSHIDEGERVSNVKQII</sequence>
<dbReference type="GO" id="GO:0045087">
    <property type="term" value="P:innate immune response"/>
    <property type="evidence" value="ECO:0007669"/>
    <property type="project" value="UniProtKB-KW"/>
</dbReference>
<dbReference type="Pfam" id="PF06239">
    <property type="entry name" value="ECSIT_N"/>
    <property type="match status" value="1"/>
</dbReference>
<evidence type="ECO:0000256" key="10">
    <source>
        <dbReference type="ARBA" id="ARBA00023128"/>
    </source>
</evidence>
<keyword evidence="10" id="KW-0496">Mitochondrion</keyword>
<proteinExistence type="inferred from homology"/>
<dbReference type="PANTHER" id="PTHR13113">
    <property type="entry name" value="ECSIT EVOLUTIONARILY CONSERVED SIGNALING INTERMEDIATE IN TOLL PATHWAYS"/>
    <property type="match status" value="1"/>
</dbReference>
<dbReference type="Pfam" id="PF14784">
    <property type="entry name" value="ECSIT_C"/>
    <property type="match status" value="1"/>
</dbReference>
<evidence type="ECO:0000256" key="9">
    <source>
        <dbReference type="ARBA" id="ARBA00022946"/>
    </source>
</evidence>
<evidence type="ECO:0000256" key="7">
    <source>
        <dbReference type="ARBA" id="ARBA00022588"/>
    </source>
</evidence>
<evidence type="ECO:0000313" key="13">
    <source>
        <dbReference type="EMBL" id="KOC62205.1"/>
    </source>
</evidence>
<dbReference type="InterPro" id="IPR046448">
    <property type="entry name" value="ECSIT_N"/>
</dbReference>
<dbReference type="EMBL" id="KQ414735">
    <property type="protein sequence ID" value="KOC62205.1"/>
    <property type="molecule type" value="Genomic_DNA"/>
</dbReference>
<keyword evidence="9" id="KW-0809">Transit peptide</keyword>
<evidence type="ECO:0000256" key="6">
    <source>
        <dbReference type="ARBA" id="ARBA00022490"/>
    </source>
</evidence>
<evidence type="ECO:0000256" key="11">
    <source>
        <dbReference type="ARBA" id="ARBA00023242"/>
    </source>
</evidence>
<evidence type="ECO:0000256" key="4">
    <source>
        <dbReference type="ARBA" id="ARBA00007674"/>
    </source>
</evidence>
<evidence type="ECO:0000259" key="12">
    <source>
        <dbReference type="SMART" id="SM01284"/>
    </source>
</evidence>
<keyword evidence="11" id="KW-0539">Nucleus</keyword>
<keyword evidence="6" id="KW-0963">Cytoplasm</keyword>
<organism evidence="13 14">
    <name type="scientific">Habropoda laboriosa</name>
    <dbReference type="NCBI Taxonomy" id="597456"/>
    <lineage>
        <taxon>Eukaryota</taxon>
        <taxon>Metazoa</taxon>
        <taxon>Ecdysozoa</taxon>
        <taxon>Arthropoda</taxon>
        <taxon>Hexapoda</taxon>
        <taxon>Insecta</taxon>
        <taxon>Pterygota</taxon>
        <taxon>Neoptera</taxon>
        <taxon>Endopterygota</taxon>
        <taxon>Hymenoptera</taxon>
        <taxon>Apocrita</taxon>
        <taxon>Aculeata</taxon>
        <taxon>Apoidea</taxon>
        <taxon>Anthophila</taxon>
        <taxon>Apidae</taxon>
        <taxon>Habropoda</taxon>
    </lineage>
</organism>
<evidence type="ECO:0000256" key="8">
    <source>
        <dbReference type="ARBA" id="ARBA00022859"/>
    </source>
</evidence>
<reference evidence="13 14" key="1">
    <citation type="submission" date="2015-07" db="EMBL/GenBank/DDBJ databases">
        <title>The genome of Habropoda laboriosa.</title>
        <authorList>
            <person name="Pan H."/>
            <person name="Kapheim K."/>
        </authorList>
    </citation>
    <scope>NUCLEOTIDE SEQUENCE [LARGE SCALE GENOMIC DNA]</scope>
    <source>
        <strain evidence="13">0110345459</strain>
    </source>
</reference>
<dbReference type="AlphaFoldDB" id="A0A0L7QUB0"/>
<dbReference type="GO" id="GO:0007178">
    <property type="term" value="P:cell surface receptor protein serine/threonine kinase signaling pathway"/>
    <property type="evidence" value="ECO:0007669"/>
    <property type="project" value="TreeGrafter"/>
</dbReference>
<dbReference type="GO" id="GO:0005634">
    <property type="term" value="C:nucleus"/>
    <property type="evidence" value="ECO:0007669"/>
    <property type="project" value="UniProtKB-SubCell"/>
</dbReference>
<dbReference type="PANTHER" id="PTHR13113:SF1">
    <property type="entry name" value="EVOLUTIONARILY CONSERVED SIGNALING INTERMEDIATE IN TOLL PATHWAY, MITOCHONDRIAL"/>
    <property type="match status" value="1"/>
</dbReference>
<dbReference type="SMART" id="SM01284">
    <property type="entry name" value="ECSIT_Cterm"/>
    <property type="match status" value="1"/>
</dbReference>
<dbReference type="InterPro" id="IPR029342">
    <property type="entry name" value="ECIST_C"/>
</dbReference>
<evidence type="ECO:0000256" key="2">
    <source>
        <dbReference type="ARBA" id="ARBA00004173"/>
    </source>
</evidence>
<dbReference type="InterPro" id="IPR010418">
    <property type="entry name" value="ECSIT"/>
</dbReference>
<gene>
    <name evidence="13" type="ORF">WH47_03963</name>
</gene>
<evidence type="ECO:0000313" key="14">
    <source>
        <dbReference type="Proteomes" id="UP000053825"/>
    </source>
</evidence>